<comment type="caution">
    <text evidence="4">The sequence shown here is derived from an EMBL/GenBank/DDBJ whole genome shotgun (WGS) entry which is preliminary data.</text>
</comment>
<reference evidence="5" key="1">
    <citation type="journal article" date="2019" name="Int. J. Syst. Evol. Microbiol.">
        <title>The Global Catalogue of Microorganisms (GCM) 10K type strain sequencing project: providing services to taxonomists for standard genome sequencing and annotation.</title>
        <authorList>
            <consortium name="The Broad Institute Genomics Platform"/>
            <consortium name="The Broad Institute Genome Sequencing Center for Infectious Disease"/>
            <person name="Wu L."/>
            <person name="Ma J."/>
        </authorList>
    </citation>
    <scope>NUCLEOTIDE SEQUENCE [LARGE SCALE GENOMIC DNA]</scope>
    <source>
        <strain evidence="5">CGMCC 1.16226</strain>
    </source>
</reference>
<dbReference type="PANTHER" id="PTHR44591:SF25">
    <property type="entry name" value="CHEMOTAXIS TWO-COMPONENT RESPONSE REGULATOR"/>
    <property type="match status" value="1"/>
</dbReference>
<evidence type="ECO:0000313" key="5">
    <source>
        <dbReference type="Proteomes" id="UP001597349"/>
    </source>
</evidence>
<dbReference type="SUPFAM" id="SSF52172">
    <property type="entry name" value="CheY-like"/>
    <property type="match status" value="1"/>
</dbReference>
<dbReference type="InterPro" id="IPR011006">
    <property type="entry name" value="CheY-like_superfamily"/>
</dbReference>
<accession>A0ABW4WIU3</accession>
<dbReference type="CDD" id="cd00156">
    <property type="entry name" value="REC"/>
    <property type="match status" value="1"/>
</dbReference>
<evidence type="ECO:0000256" key="2">
    <source>
        <dbReference type="PROSITE-ProRule" id="PRU00169"/>
    </source>
</evidence>
<evidence type="ECO:0000313" key="4">
    <source>
        <dbReference type="EMBL" id="MFD2055454.1"/>
    </source>
</evidence>
<protein>
    <submittedName>
        <fullName evidence="4">Response regulator</fullName>
    </submittedName>
</protein>
<keyword evidence="5" id="KW-1185">Reference proteome</keyword>
<evidence type="ECO:0000256" key="1">
    <source>
        <dbReference type="ARBA" id="ARBA00022553"/>
    </source>
</evidence>
<feature type="domain" description="Response regulatory" evidence="3">
    <location>
        <begin position="8"/>
        <end position="122"/>
    </location>
</feature>
<keyword evidence="1 2" id="KW-0597">Phosphoprotein</keyword>
<dbReference type="SMART" id="SM00448">
    <property type="entry name" value="REC"/>
    <property type="match status" value="1"/>
</dbReference>
<feature type="modified residue" description="4-aspartylphosphate" evidence="2">
    <location>
        <position position="57"/>
    </location>
</feature>
<evidence type="ECO:0000259" key="3">
    <source>
        <dbReference type="PROSITE" id="PS50110"/>
    </source>
</evidence>
<dbReference type="Pfam" id="PF00072">
    <property type="entry name" value="Response_reg"/>
    <property type="match status" value="1"/>
</dbReference>
<proteinExistence type="predicted"/>
<dbReference type="PANTHER" id="PTHR44591">
    <property type="entry name" value="STRESS RESPONSE REGULATOR PROTEIN 1"/>
    <property type="match status" value="1"/>
</dbReference>
<dbReference type="Gene3D" id="3.40.50.2300">
    <property type="match status" value="1"/>
</dbReference>
<sequence>MKAARKSTIAVVDDDVRVLESIEDLLESAGHSVCLFSSPQSLLERDMLRKIDCLIADIGMPVVDGFELRRRARKVRPDLPVIFITARHEAADQRRAAAESHHGFFRKPFDASALLAAVARAVLAPPEGSSDDK</sequence>
<dbReference type="InterPro" id="IPR050595">
    <property type="entry name" value="Bact_response_regulator"/>
</dbReference>
<dbReference type="PROSITE" id="PS50110">
    <property type="entry name" value="RESPONSE_REGULATORY"/>
    <property type="match status" value="1"/>
</dbReference>
<dbReference type="Proteomes" id="UP001597349">
    <property type="component" value="Unassembled WGS sequence"/>
</dbReference>
<gene>
    <name evidence="4" type="ORF">ACFSQT_21040</name>
</gene>
<name>A0ABW4WIU3_9HYPH</name>
<dbReference type="InterPro" id="IPR001789">
    <property type="entry name" value="Sig_transdc_resp-reg_receiver"/>
</dbReference>
<dbReference type="EMBL" id="JBHUGY010000031">
    <property type="protein sequence ID" value="MFD2055454.1"/>
    <property type="molecule type" value="Genomic_DNA"/>
</dbReference>
<organism evidence="4 5">
    <name type="scientific">Mesorhizobium calcicola</name>
    <dbReference type="NCBI Taxonomy" id="1300310"/>
    <lineage>
        <taxon>Bacteria</taxon>
        <taxon>Pseudomonadati</taxon>
        <taxon>Pseudomonadota</taxon>
        <taxon>Alphaproteobacteria</taxon>
        <taxon>Hyphomicrobiales</taxon>
        <taxon>Phyllobacteriaceae</taxon>
        <taxon>Mesorhizobium</taxon>
    </lineage>
</organism>
<dbReference type="RefSeq" id="WP_379021694.1">
    <property type="nucleotide sequence ID" value="NZ_JBHUGY010000031.1"/>
</dbReference>